<dbReference type="PANTHER" id="PTHR35147">
    <property type="entry name" value="CHEMORECEPTOR GLUTAMINE DEAMIDASE CHED-RELATED"/>
    <property type="match status" value="1"/>
</dbReference>
<comment type="catalytic activity">
    <reaction evidence="3">
        <text>L-glutaminyl-[protein] + H2O = L-glutamyl-[protein] + NH4(+)</text>
        <dbReference type="Rhea" id="RHEA:16441"/>
        <dbReference type="Rhea" id="RHEA-COMP:10207"/>
        <dbReference type="Rhea" id="RHEA-COMP:10208"/>
        <dbReference type="ChEBI" id="CHEBI:15377"/>
        <dbReference type="ChEBI" id="CHEBI:28938"/>
        <dbReference type="ChEBI" id="CHEBI:29973"/>
        <dbReference type="ChEBI" id="CHEBI:30011"/>
        <dbReference type="EC" id="3.5.1.44"/>
    </reaction>
</comment>
<name>A0LNG5_SYNFM</name>
<keyword evidence="2 3" id="KW-0378">Hydrolase</keyword>
<evidence type="ECO:0000313" key="5">
    <source>
        <dbReference type="Proteomes" id="UP000001784"/>
    </source>
</evidence>
<reference evidence="4 5" key="1">
    <citation type="submission" date="2006-10" db="EMBL/GenBank/DDBJ databases">
        <title>Complete sequence of Syntrophobacter fumaroxidans MPOB.</title>
        <authorList>
            <consortium name="US DOE Joint Genome Institute"/>
            <person name="Copeland A."/>
            <person name="Lucas S."/>
            <person name="Lapidus A."/>
            <person name="Barry K."/>
            <person name="Detter J.C."/>
            <person name="Glavina del Rio T."/>
            <person name="Hammon N."/>
            <person name="Israni S."/>
            <person name="Pitluck S."/>
            <person name="Goltsman E.G."/>
            <person name="Martinez M."/>
            <person name="Schmutz J."/>
            <person name="Larimer F."/>
            <person name="Land M."/>
            <person name="Hauser L."/>
            <person name="Kyrpides N."/>
            <person name="Kim E."/>
            <person name="Boone D.R."/>
            <person name="Brockman F."/>
            <person name="Culley D."/>
            <person name="Ferry J."/>
            <person name="Gunsalus R."/>
            <person name="McInerney M.J."/>
            <person name="Morrison M."/>
            <person name="Plugge C."/>
            <person name="Rohlin L."/>
            <person name="Scholten J."/>
            <person name="Sieber J."/>
            <person name="Stams A.J.M."/>
            <person name="Worm P."/>
            <person name="Henstra A.M."/>
            <person name="Richardson P."/>
        </authorList>
    </citation>
    <scope>NUCLEOTIDE SEQUENCE [LARGE SCALE GENOMIC DNA]</scope>
    <source>
        <strain evidence="5">DSM 10017 / MPOB</strain>
    </source>
</reference>
<comment type="similarity">
    <text evidence="3">Belongs to the CheD family.</text>
</comment>
<dbReference type="InterPro" id="IPR011324">
    <property type="entry name" value="Cytotoxic_necrot_fac-like_cat"/>
</dbReference>
<dbReference type="STRING" id="335543.Sfum_3294"/>
<dbReference type="Proteomes" id="UP000001784">
    <property type="component" value="Chromosome"/>
</dbReference>
<dbReference type="InterPro" id="IPR038592">
    <property type="entry name" value="CheD-like_sf"/>
</dbReference>
<evidence type="ECO:0000313" key="4">
    <source>
        <dbReference type="EMBL" id="ABK18967.1"/>
    </source>
</evidence>
<keyword evidence="5" id="KW-1185">Reference proteome</keyword>
<dbReference type="HOGENOM" id="CLU_087854_1_2_7"/>
<dbReference type="HAMAP" id="MF_01440">
    <property type="entry name" value="CheD"/>
    <property type="match status" value="1"/>
</dbReference>
<organism evidence="4 5">
    <name type="scientific">Syntrophobacter fumaroxidans (strain DSM 10017 / MPOB)</name>
    <dbReference type="NCBI Taxonomy" id="335543"/>
    <lineage>
        <taxon>Bacteria</taxon>
        <taxon>Pseudomonadati</taxon>
        <taxon>Thermodesulfobacteriota</taxon>
        <taxon>Syntrophobacteria</taxon>
        <taxon>Syntrophobacterales</taxon>
        <taxon>Syntrophobacteraceae</taxon>
        <taxon>Syntrophobacter</taxon>
    </lineage>
</organism>
<proteinExistence type="inferred from homology"/>
<dbReference type="OrthoDB" id="9807202at2"/>
<dbReference type="Pfam" id="PF03975">
    <property type="entry name" value="CheD"/>
    <property type="match status" value="1"/>
</dbReference>
<gene>
    <name evidence="3" type="primary">cheD</name>
    <name evidence="4" type="ordered locus">Sfum_3294</name>
</gene>
<dbReference type="GO" id="GO:0050568">
    <property type="term" value="F:protein-glutamine glutaminase activity"/>
    <property type="evidence" value="ECO:0007669"/>
    <property type="project" value="UniProtKB-UniRule"/>
</dbReference>
<dbReference type="Gene3D" id="3.30.1330.200">
    <property type="match status" value="1"/>
</dbReference>
<sequence>MRNQLAEKEIPELREYFLRPGFIFVSRQPSLISTVLGSCVAVCLRDNLREFGGMNHFLFPLVEDPEQATAKFGNVATNALVRSFLKMGSDPEDLEAQIFGGALLADGLTSAAEVSHANVAIARHVLQRCGVRVVSEDVGGNKGRKLVYNSYTNQVMVIRVERIRSGDWYPYHGSR</sequence>
<evidence type="ECO:0000256" key="1">
    <source>
        <dbReference type="ARBA" id="ARBA00022500"/>
    </source>
</evidence>
<dbReference type="KEGG" id="sfu:Sfum_3294"/>
<protein>
    <recommendedName>
        <fullName evidence="3">Probable chemoreceptor glutamine deamidase CheD</fullName>
        <ecNumber evidence="3">3.5.1.44</ecNumber>
    </recommendedName>
</protein>
<dbReference type="InterPro" id="IPR005659">
    <property type="entry name" value="Chemorcpt_Glu_NH3ase_CheD"/>
</dbReference>
<dbReference type="eggNOG" id="COG1871">
    <property type="taxonomic scope" value="Bacteria"/>
</dbReference>
<dbReference type="EC" id="3.5.1.44" evidence="3"/>
<dbReference type="EMBL" id="CP000478">
    <property type="protein sequence ID" value="ABK18967.1"/>
    <property type="molecule type" value="Genomic_DNA"/>
</dbReference>
<dbReference type="AlphaFoldDB" id="A0LNG5"/>
<dbReference type="CDD" id="cd16352">
    <property type="entry name" value="CheD"/>
    <property type="match status" value="1"/>
</dbReference>
<evidence type="ECO:0000256" key="2">
    <source>
        <dbReference type="ARBA" id="ARBA00022801"/>
    </source>
</evidence>
<dbReference type="PANTHER" id="PTHR35147:SF1">
    <property type="entry name" value="CHEMORECEPTOR GLUTAMINE DEAMIDASE CHED-RELATED"/>
    <property type="match status" value="1"/>
</dbReference>
<dbReference type="GO" id="GO:0006935">
    <property type="term" value="P:chemotaxis"/>
    <property type="evidence" value="ECO:0007669"/>
    <property type="project" value="UniProtKB-UniRule"/>
</dbReference>
<accession>A0LNG5</accession>
<keyword evidence="1 3" id="KW-0145">Chemotaxis</keyword>
<dbReference type="SUPFAM" id="SSF64438">
    <property type="entry name" value="CNF1/YfiH-like putative cysteine hydrolases"/>
    <property type="match status" value="1"/>
</dbReference>
<evidence type="ECO:0000256" key="3">
    <source>
        <dbReference type="HAMAP-Rule" id="MF_01440"/>
    </source>
</evidence>
<comment type="function">
    <text evidence="3">Probably deamidates glutamine residues to glutamate on methyl-accepting chemotaxis receptors (MCPs), playing an important role in chemotaxis.</text>
</comment>
<dbReference type="InParanoid" id="A0LNG5"/>